<accession>A0A5J4NS55</accession>
<organism evidence="2 3">
    <name type="scientific">Paragonimus westermani</name>
    <dbReference type="NCBI Taxonomy" id="34504"/>
    <lineage>
        <taxon>Eukaryota</taxon>
        <taxon>Metazoa</taxon>
        <taxon>Spiralia</taxon>
        <taxon>Lophotrochozoa</taxon>
        <taxon>Platyhelminthes</taxon>
        <taxon>Trematoda</taxon>
        <taxon>Digenea</taxon>
        <taxon>Plagiorchiida</taxon>
        <taxon>Troglotremata</taxon>
        <taxon>Troglotrematidae</taxon>
        <taxon>Paragonimus</taxon>
    </lineage>
</organism>
<feature type="transmembrane region" description="Helical" evidence="1">
    <location>
        <begin position="42"/>
        <end position="62"/>
    </location>
</feature>
<keyword evidence="1" id="KW-0812">Transmembrane</keyword>
<keyword evidence="1" id="KW-1133">Transmembrane helix</keyword>
<keyword evidence="1" id="KW-0472">Membrane</keyword>
<gene>
    <name evidence="2" type="ORF">DEA37_0012702</name>
</gene>
<evidence type="ECO:0000313" key="3">
    <source>
        <dbReference type="Proteomes" id="UP000324629"/>
    </source>
</evidence>
<evidence type="ECO:0000313" key="2">
    <source>
        <dbReference type="EMBL" id="KAA3677888.1"/>
    </source>
</evidence>
<dbReference type="EMBL" id="QNGE01001305">
    <property type="protein sequence ID" value="KAA3677888.1"/>
    <property type="molecule type" value="Genomic_DNA"/>
</dbReference>
<evidence type="ECO:0000256" key="1">
    <source>
        <dbReference type="SAM" id="Phobius"/>
    </source>
</evidence>
<reference evidence="2 3" key="1">
    <citation type="journal article" date="2019" name="Gigascience">
        <title>Whole-genome sequence of the oriental lung fluke Paragonimus westermani.</title>
        <authorList>
            <person name="Oey H."/>
            <person name="Zakrzewski M."/>
            <person name="Narain K."/>
            <person name="Devi K.R."/>
            <person name="Agatsuma T."/>
            <person name="Nawaratna S."/>
            <person name="Gobert G.N."/>
            <person name="Jones M.K."/>
            <person name="Ragan M.A."/>
            <person name="McManus D.P."/>
            <person name="Krause L."/>
        </authorList>
    </citation>
    <scope>NUCLEOTIDE SEQUENCE [LARGE SCALE GENOMIC DNA]</scope>
    <source>
        <strain evidence="2 3">IND2009</strain>
    </source>
</reference>
<protein>
    <submittedName>
        <fullName evidence="2">Uncharacterized protein</fullName>
    </submittedName>
</protein>
<feature type="non-terminal residue" evidence="2">
    <location>
        <position position="84"/>
    </location>
</feature>
<dbReference type="Proteomes" id="UP000324629">
    <property type="component" value="Unassembled WGS sequence"/>
</dbReference>
<sequence length="84" mass="8707">MNLLKKGVLMASCAVGVLCATGAALTYRGIIVAKSKTPIENATTSCIFLSLIFFGIAIICVLQSLCCSCGNRVLGIFISLFAGT</sequence>
<name>A0A5J4NS55_9TREM</name>
<dbReference type="AlphaFoldDB" id="A0A5J4NS55"/>
<keyword evidence="3" id="KW-1185">Reference proteome</keyword>
<comment type="caution">
    <text evidence="2">The sequence shown here is derived from an EMBL/GenBank/DDBJ whole genome shotgun (WGS) entry which is preliminary data.</text>
</comment>
<proteinExistence type="predicted"/>